<name>A0ABN1I0B9_9SPHN</name>
<protein>
    <recommendedName>
        <fullName evidence="3">Secreted protein</fullName>
    </recommendedName>
</protein>
<dbReference type="RefSeq" id="WP_163957202.1">
    <property type="nucleotide sequence ID" value="NZ_BAAAES010000016.1"/>
</dbReference>
<evidence type="ECO:0008006" key="3">
    <source>
        <dbReference type="Google" id="ProtNLM"/>
    </source>
</evidence>
<dbReference type="Proteomes" id="UP001500238">
    <property type="component" value="Unassembled WGS sequence"/>
</dbReference>
<evidence type="ECO:0000313" key="1">
    <source>
        <dbReference type="EMBL" id="GAA0677606.1"/>
    </source>
</evidence>
<keyword evidence="2" id="KW-1185">Reference proteome</keyword>
<gene>
    <name evidence="1" type="ORF">GCM10009102_32810</name>
</gene>
<sequence length="66" mass="7419">MLTVKVWVLLMMTLQNQGTGAFVIDNISTEVECRRVGELMTNKAGEDFRAQKFRCVEVEKTVPAKG</sequence>
<accession>A0ABN1I0B9</accession>
<comment type="caution">
    <text evidence="1">The sequence shown here is derived from an EMBL/GenBank/DDBJ whole genome shotgun (WGS) entry which is preliminary data.</text>
</comment>
<proteinExistence type="predicted"/>
<dbReference type="EMBL" id="BAAAES010000016">
    <property type="protein sequence ID" value="GAA0677606.1"/>
    <property type="molecule type" value="Genomic_DNA"/>
</dbReference>
<evidence type="ECO:0000313" key="2">
    <source>
        <dbReference type="Proteomes" id="UP001500238"/>
    </source>
</evidence>
<reference evidence="1 2" key="1">
    <citation type="journal article" date="2019" name="Int. J. Syst. Evol. Microbiol.">
        <title>The Global Catalogue of Microorganisms (GCM) 10K type strain sequencing project: providing services to taxonomists for standard genome sequencing and annotation.</title>
        <authorList>
            <consortium name="The Broad Institute Genomics Platform"/>
            <consortium name="The Broad Institute Genome Sequencing Center for Infectious Disease"/>
            <person name="Wu L."/>
            <person name="Ma J."/>
        </authorList>
    </citation>
    <scope>NUCLEOTIDE SEQUENCE [LARGE SCALE GENOMIC DNA]</scope>
    <source>
        <strain evidence="1 2">JCM 14603</strain>
    </source>
</reference>
<organism evidence="1 2">
    <name type="scientific">Sphingomonas insulae</name>
    <dbReference type="NCBI Taxonomy" id="424800"/>
    <lineage>
        <taxon>Bacteria</taxon>
        <taxon>Pseudomonadati</taxon>
        <taxon>Pseudomonadota</taxon>
        <taxon>Alphaproteobacteria</taxon>
        <taxon>Sphingomonadales</taxon>
        <taxon>Sphingomonadaceae</taxon>
        <taxon>Sphingomonas</taxon>
    </lineage>
</organism>